<reference evidence="2 3" key="1">
    <citation type="journal article" date="2020" name="Nat. Food">
        <title>A phased Vanilla planifolia genome enables genetic improvement of flavour and production.</title>
        <authorList>
            <person name="Hasing T."/>
            <person name="Tang H."/>
            <person name="Brym M."/>
            <person name="Khazi F."/>
            <person name="Huang T."/>
            <person name="Chambers A.H."/>
        </authorList>
    </citation>
    <scope>NUCLEOTIDE SEQUENCE [LARGE SCALE GENOMIC DNA]</scope>
    <source>
        <tissue evidence="2">Leaf</tissue>
    </source>
</reference>
<sequence>MGSGASRHLRSCFRPVAGGGCVGFDEENVVFEPGSLDETLGHSFRYVRSSSPVHSRSSSASFAAEIAFKSISCASVSANSSSTFPIYDNSAADRPQSAGFQSSSSFSAIPLHLAGSRDGGFFLSGPIERGALSGPIEPTDTSLPFSGPLVKKKRRRTRSTLSGRFPSASFLRRSLSEKNRPWVVPLRSVPGRRCGRPSQTTQRWPVAGACSGHTAKPVRTEYMWSCQRSSGGSSSGSTTVLTVRRPRSF</sequence>
<keyword evidence="3" id="KW-1185">Reference proteome</keyword>
<comment type="caution">
    <text evidence="2">The sequence shown here is derived from an EMBL/GenBank/DDBJ whole genome shotgun (WGS) entry which is preliminary data.</text>
</comment>
<protein>
    <submittedName>
        <fullName evidence="2">Uncharacterized protein</fullName>
    </submittedName>
</protein>
<dbReference type="Proteomes" id="UP000636800">
    <property type="component" value="Chromosome 7"/>
</dbReference>
<feature type="region of interest" description="Disordered" evidence="1">
    <location>
        <begin position="227"/>
        <end position="249"/>
    </location>
</feature>
<name>A0A835QGZ7_VANPL</name>
<evidence type="ECO:0000313" key="2">
    <source>
        <dbReference type="EMBL" id="KAG0473106.1"/>
    </source>
</evidence>
<dbReference type="AlphaFoldDB" id="A0A835QGZ7"/>
<gene>
    <name evidence="2" type="ORF">HPP92_014963</name>
</gene>
<proteinExistence type="predicted"/>
<evidence type="ECO:0000313" key="3">
    <source>
        <dbReference type="Proteomes" id="UP000636800"/>
    </source>
</evidence>
<dbReference type="EMBL" id="JADCNL010000007">
    <property type="protein sequence ID" value="KAG0473106.1"/>
    <property type="molecule type" value="Genomic_DNA"/>
</dbReference>
<organism evidence="2 3">
    <name type="scientific">Vanilla planifolia</name>
    <name type="common">Vanilla</name>
    <dbReference type="NCBI Taxonomy" id="51239"/>
    <lineage>
        <taxon>Eukaryota</taxon>
        <taxon>Viridiplantae</taxon>
        <taxon>Streptophyta</taxon>
        <taxon>Embryophyta</taxon>
        <taxon>Tracheophyta</taxon>
        <taxon>Spermatophyta</taxon>
        <taxon>Magnoliopsida</taxon>
        <taxon>Liliopsida</taxon>
        <taxon>Asparagales</taxon>
        <taxon>Orchidaceae</taxon>
        <taxon>Vanilloideae</taxon>
        <taxon>Vanilleae</taxon>
        <taxon>Vanilla</taxon>
    </lineage>
</organism>
<evidence type="ECO:0000256" key="1">
    <source>
        <dbReference type="SAM" id="MobiDB-lite"/>
    </source>
</evidence>
<dbReference type="OrthoDB" id="411524at2759"/>
<accession>A0A835QGZ7</accession>